<dbReference type="SUPFAM" id="SSF48452">
    <property type="entry name" value="TPR-like"/>
    <property type="match status" value="1"/>
</dbReference>
<dbReference type="Proteomes" id="UP000199137">
    <property type="component" value="Unassembled WGS sequence"/>
</dbReference>
<comment type="similarity">
    <text evidence="1">Belongs to the AfsR/DnrI/RedD regulatory family.</text>
</comment>
<protein>
    <submittedName>
        <fullName evidence="8">DNA-binding transcriptional activator of the SARP family</fullName>
    </submittedName>
</protein>
<evidence type="ECO:0000313" key="8">
    <source>
        <dbReference type="EMBL" id="SFP84499.1"/>
    </source>
</evidence>
<dbReference type="GO" id="GO:0000160">
    <property type="term" value="P:phosphorelay signal transduction system"/>
    <property type="evidence" value="ECO:0007669"/>
    <property type="project" value="InterPro"/>
</dbReference>
<evidence type="ECO:0000256" key="5">
    <source>
        <dbReference type="PROSITE-ProRule" id="PRU01091"/>
    </source>
</evidence>
<dbReference type="Gene3D" id="1.25.40.10">
    <property type="entry name" value="Tetratricopeptide repeat domain"/>
    <property type="match status" value="1"/>
</dbReference>
<keyword evidence="4" id="KW-0804">Transcription</keyword>
<dbReference type="PANTHER" id="PTHR35807">
    <property type="entry name" value="TRANSCRIPTIONAL REGULATOR REDD-RELATED"/>
    <property type="match status" value="1"/>
</dbReference>
<sequence length="675" mass="72700">MACEFRGTVEIAAARERKRPHGAGRDPGKADQLRPSAHRERGDDGVPITAGATGELRVPARRLQGGFVELNVLGQFEVLKDGVVRTPSAPKVRQVLALFAMNVNRLVHVDQLVEELWEHRPPPSAMTTVQTYVYVVRKMIRKVADGDARLLTVPGGYVFAIDPAALDVLHFARLADEGKERFKAGALEEAALVLQSALDLWRGPVLSSVALGPLLQASAMRWEEARNAVLYQRIDVDLQLGKHAELISELTGLVAQRPVNEGLQAKLMLTLHRAGRRSEALQAYQRARTALADELGVEPSVQLQRLHEAMLKSDPSIEAPAGASTTARAAALPGPPRLLPPDIPLVAGRDEQVAGVSRELRSRRIRPAPPVVVVAAAPGSGKSAFCVHVAHLVKATYPDGQLYARLMSPAGDPVDPKDVLGGFLQAFGYPAGDLPPSLGGRARLWRSWTAERRVLVVLRDVVQFEQMRPLLPTGAGCATLIASRKLLADASLTMGIVLCPLDRRESRRLLTGVIAPRRLEADPGAVDELLNRCGGLPLLLRAAATRLELRPHWPVRRLLPPALDPVGLPAGTADVLASVRRTYTAMSLGARRAFLAAAAVPRTSPRALADGLGNDEQEAESLLDELVEFQLAESSTAENGTGFLYQVPMPFRAVARSLRDQDGSLSAMAVSAPLA</sequence>
<dbReference type="PANTHER" id="PTHR35807:SF1">
    <property type="entry name" value="TRANSCRIPTIONAL REGULATOR REDD"/>
    <property type="match status" value="1"/>
</dbReference>
<reference evidence="8 9" key="1">
    <citation type="submission" date="2016-10" db="EMBL/GenBank/DDBJ databases">
        <authorList>
            <person name="de Groot N.N."/>
        </authorList>
    </citation>
    <scope>NUCLEOTIDE SEQUENCE [LARGE SCALE GENOMIC DNA]</scope>
    <source>
        <strain evidence="8 9">DSM 44637</strain>
    </source>
</reference>
<dbReference type="InterPro" id="IPR001867">
    <property type="entry name" value="OmpR/PhoB-type_DNA-bd"/>
</dbReference>
<evidence type="ECO:0000256" key="4">
    <source>
        <dbReference type="ARBA" id="ARBA00023163"/>
    </source>
</evidence>
<dbReference type="OrthoDB" id="3208838at2"/>
<feature type="compositionally biased region" description="Basic and acidic residues" evidence="6">
    <location>
        <begin position="23"/>
        <end position="44"/>
    </location>
</feature>
<accession>A0A1I5TN68</accession>
<dbReference type="STRING" id="112413.SAMN05421854_107168"/>
<dbReference type="CDD" id="cd15831">
    <property type="entry name" value="BTAD"/>
    <property type="match status" value="1"/>
</dbReference>
<dbReference type="Gene3D" id="3.40.50.300">
    <property type="entry name" value="P-loop containing nucleotide triphosphate hydrolases"/>
    <property type="match status" value="1"/>
</dbReference>
<dbReference type="AlphaFoldDB" id="A0A1I5TN68"/>
<keyword evidence="2" id="KW-0805">Transcription regulation</keyword>
<evidence type="ECO:0000256" key="2">
    <source>
        <dbReference type="ARBA" id="ARBA00023015"/>
    </source>
</evidence>
<keyword evidence="3 5" id="KW-0238">DNA-binding</keyword>
<evidence type="ECO:0000259" key="7">
    <source>
        <dbReference type="PROSITE" id="PS51755"/>
    </source>
</evidence>
<dbReference type="InterPro" id="IPR051677">
    <property type="entry name" value="AfsR-DnrI-RedD_regulator"/>
</dbReference>
<evidence type="ECO:0000256" key="1">
    <source>
        <dbReference type="ARBA" id="ARBA00005820"/>
    </source>
</evidence>
<organism evidence="8 9">
    <name type="scientific">Amycolatopsis rubida</name>
    <dbReference type="NCBI Taxonomy" id="112413"/>
    <lineage>
        <taxon>Bacteria</taxon>
        <taxon>Bacillati</taxon>
        <taxon>Actinomycetota</taxon>
        <taxon>Actinomycetes</taxon>
        <taxon>Pseudonocardiales</taxon>
        <taxon>Pseudonocardiaceae</taxon>
        <taxon>Amycolatopsis</taxon>
    </lineage>
</organism>
<feature type="region of interest" description="Disordered" evidence="6">
    <location>
        <begin position="13"/>
        <end position="50"/>
    </location>
</feature>
<dbReference type="EMBL" id="FOWC01000007">
    <property type="protein sequence ID" value="SFP84499.1"/>
    <property type="molecule type" value="Genomic_DNA"/>
</dbReference>
<gene>
    <name evidence="8" type="ORF">SAMN05421854_107168</name>
</gene>
<dbReference type="InterPro" id="IPR016032">
    <property type="entry name" value="Sig_transdc_resp-reg_C-effctor"/>
</dbReference>
<feature type="DNA-binding region" description="OmpR/PhoB-type" evidence="5">
    <location>
        <begin position="60"/>
        <end position="161"/>
    </location>
</feature>
<dbReference type="InterPro" id="IPR027417">
    <property type="entry name" value="P-loop_NTPase"/>
</dbReference>
<name>A0A1I5TN68_9PSEU</name>
<dbReference type="GO" id="GO:0003677">
    <property type="term" value="F:DNA binding"/>
    <property type="evidence" value="ECO:0007669"/>
    <property type="project" value="UniProtKB-UniRule"/>
</dbReference>
<feature type="domain" description="OmpR/PhoB-type" evidence="7">
    <location>
        <begin position="60"/>
        <end position="161"/>
    </location>
</feature>
<dbReference type="GO" id="GO:0006355">
    <property type="term" value="P:regulation of DNA-templated transcription"/>
    <property type="evidence" value="ECO:0007669"/>
    <property type="project" value="InterPro"/>
</dbReference>
<evidence type="ECO:0000313" key="9">
    <source>
        <dbReference type="Proteomes" id="UP000199137"/>
    </source>
</evidence>
<proteinExistence type="inferred from homology"/>
<dbReference type="SMART" id="SM01043">
    <property type="entry name" value="BTAD"/>
    <property type="match status" value="1"/>
</dbReference>
<dbReference type="Gene3D" id="1.10.10.10">
    <property type="entry name" value="Winged helix-like DNA-binding domain superfamily/Winged helix DNA-binding domain"/>
    <property type="match status" value="1"/>
</dbReference>
<dbReference type="PROSITE" id="PS51755">
    <property type="entry name" value="OMPR_PHOB"/>
    <property type="match status" value="1"/>
</dbReference>
<dbReference type="InterPro" id="IPR011990">
    <property type="entry name" value="TPR-like_helical_dom_sf"/>
</dbReference>
<evidence type="ECO:0000256" key="6">
    <source>
        <dbReference type="SAM" id="MobiDB-lite"/>
    </source>
</evidence>
<dbReference type="InterPro" id="IPR005158">
    <property type="entry name" value="BTAD"/>
</dbReference>
<dbReference type="Pfam" id="PF03704">
    <property type="entry name" value="BTAD"/>
    <property type="match status" value="1"/>
</dbReference>
<dbReference type="SUPFAM" id="SSF46894">
    <property type="entry name" value="C-terminal effector domain of the bipartite response regulators"/>
    <property type="match status" value="1"/>
</dbReference>
<dbReference type="InterPro" id="IPR036388">
    <property type="entry name" value="WH-like_DNA-bd_sf"/>
</dbReference>
<dbReference type="SUPFAM" id="SSF52540">
    <property type="entry name" value="P-loop containing nucleoside triphosphate hydrolases"/>
    <property type="match status" value="1"/>
</dbReference>
<dbReference type="SMART" id="SM00862">
    <property type="entry name" value="Trans_reg_C"/>
    <property type="match status" value="1"/>
</dbReference>
<evidence type="ECO:0000256" key="3">
    <source>
        <dbReference type="ARBA" id="ARBA00023125"/>
    </source>
</evidence>
<dbReference type="Pfam" id="PF00486">
    <property type="entry name" value="Trans_reg_C"/>
    <property type="match status" value="1"/>
</dbReference>